<evidence type="ECO:0000313" key="7">
    <source>
        <dbReference type="Proteomes" id="UP000237771"/>
    </source>
</evidence>
<dbReference type="InterPro" id="IPR002860">
    <property type="entry name" value="BNR_rpt"/>
</dbReference>
<evidence type="ECO:0000256" key="1">
    <source>
        <dbReference type="ARBA" id="ARBA00022531"/>
    </source>
</evidence>
<dbReference type="EMBL" id="PVUB01000004">
    <property type="protein sequence ID" value="PRZ24119.1"/>
    <property type="molecule type" value="Genomic_DNA"/>
</dbReference>
<dbReference type="SUPFAM" id="SSF50939">
    <property type="entry name" value="Sialidases"/>
    <property type="match status" value="1"/>
</dbReference>
<name>A0A1M5LVY3_9FLAO</name>
<dbReference type="InterPro" id="IPR015943">
    <property type="entry name" value="WD40/YVTN_repeat-like_dom_sf"/>
</dbReference>
<dbReference type="AlphaFoldDB" id="A0A1M5LVY3"/>
<dbReference type="InterPro" id="IPR036278">
    <property type="entry name" value="Sialidase_sf"/>
</dbReference>
<dbReference type="Proteomes" id="UP000237771">
    <property type="component" value="Unassembled WGS sequence"/>
</dbReference>
<proteinExistence type="predicted"/>
<dbReference type="OrthoDB" id="9813892at2"/>
<dbReference type="InterPro" id="IPR028203">
    <property type="entry name" value="PSII_CF48-like_dom"/>
</dbReference>
<dbReference type="RefSeq" id="WP_072941824.1">
    <property type="nucleotide sequence ID" value="NZ_FQWO01000003.1"/>
</dbReference>
<sequence length="354" mass="39733">MRTFFLLFLTVFFLNSCKTIRNENENKNKTIFKSVQIDTLFQDNISIRAIAIDGNKIWYAANGSRFGFYDMQKKIRNERRIANDSLKLEFRSIVQTPKNIFMLSVANPALLYKVSKKNWATTLVYQENNEKVFYDSMQFWNEKEGIAIGDPVEDCLSIIITRDGGNTWNKIPSSKLPEIIEGEAAFAASNTNIVIKGNNVWIVSGGKKSRVFHSADKGNNWDVFATPIIQGKTMTGIFTADFYDSKNGFVAGGDYELPNQNFGNKAITSDGGKTWKLIAENEGFGYASCVQYIPGSDGKSLVSVGASGLYYSYDGGKSWKQLAVDPNIFTIRFINNHTAIAAGKDKMIRIQFFK</sequence>
<gene>
    <name evidence="4" type="ORF">BC624_104236</name>
    <name evidence="5" type="ORF">SAMN05443373_103236</name>
</gene>
<dbReference type="EMBL" id="FQWO01000003">
    <property type="protein sequence ID" value="SHG69080.1"/>
    <property type="molecule type" value="Genomic_DNA"/>
</dbReference>
<dbReference type="GO" id="GO:0015979">
    <property type="term" value="P:photosynthesis"/>
    <property type="evidence" value="ECO:0007669"/>
    <property type="project" value="UniProtKB-KW"/>
</dbReference>
<dbReference type="CDD" id="cd15482">
    <property type="entry name" value="Sialidase_non-viral"/>
    <property type="match status" value="1"/>
</dbReference>
<reference evidence="4 7" key="3">
    <citation type="submission" date="2018-03" db="EMBL/GenBank/DDBJ databases">
        <title>Genomic Encyclopedia of Archaeal and Bacterial Type Strains, Phase II (KMG-II): from individual species to whole genera.</title>
        <authorList>
            <person name="Goeker M."/>
        </authorList>
    </citation>
    <scope>NUCLEOTIDE SEQUENCE [LARGE SCALE GENOMIC DNA]</scope>
    <source>
        <strain evidence="4 7">DSM 17797</strain>
    </source>
</reference>
<feature type="domain" description="Photosynthesis system II assembly factor Ycf48/Hcf136-like" evidence="3">
    <location>
        <begin position="116"/>
        <end position="222"/>
    </location>
</feature>
<dbReference type="PANTHER" id="PTHR47199:SF2">
    <property type="entry name" value="PHOTOSYSTEM II STABILITY_ASSEMBLY FACTOR HCF136, CHLOROPLASTIC"/>
    <property type="match status" value="1"/>
</dbReference>
<evidence type="ECO:0000256" key="2">
    <source>
        <dbReference type="ARBA" id="ARBA00023276"/>
    </source>
</evidence>
<keyword evidence="2" id="KW-0604">Photosystem II</keyword>
<dbReference type="Pfam" id="PF14870">
    <property type="entry name" value="PSII_BNR"/>
    <property type="match status" value="1"/>
</dbReference>
<reference evidence="5" key="2">
    <citation type="submission" date="2016-11" db="EMBL/GenBank/DDBJ databases">
        <authorList>
            <person name="Jaros S."/>
            <person name="Januszkiewicz K."/>
            <person name="Wedrychowicz H."/>
        </authorList>
    </citation>
    <scope>NUCLEOTIDE SEQUENCE [LARGE SCALE GENOMIC DNA]</scope>
    <source>
        <strain evidence="5">DSM 19729</strain>
    </source>
</reference>
<accession>A0A1M5LVY3</accession>
<evidence type="ECO:0000313" key="6">
    <source>
        <dbReference type="Proteomes" id="UP000184384"/>
    </source>
</evidence>
<dbReference type="PANTHER" id="PTHR47199">
    <property type="entry name" value="PHOTOSYSTEM II STABILITY/ASSEMBLY FACTOR HCF136, CHLOROPLASTIC"/>
    <property type="match status" value="1"/>
</dbReference>
<evidence type="ECO:0000313" key="4">
    <source>
        <dbReference type="EMBL" id="PRZ24119.1"/>
    </source>
</evidence>
<dbReference type="Pfam" id="PF02012">
    <property type="entry name" value="BNR"/>
    <property type="match status" value="1"/>
</dbReference>
<evidence type="ECO:0000259" key="3">
    <source>
        <dbReference type="Pfam" id="PF14870"/>
    </source>
</evidence>
<keyword evidence="1" id="KW-0602">Photosynthesis</keyword>
<dbReference type="Proteomes" id="UP000184384">
    <property type="component" value="Unassembled WGS sequence"/>
</dbReference>
<keyword evidence="7" id="KW-1185">Reference proteome</keyword>
<reference evidence="6" key="1">
    <citation type="submission" date="2016-11" db="EMBL/GenBank/DDBJ databases">
        <authorList>
            <person name="Varghese N."/>
            <person name="Submissions S."/>
        </authorList>
    </citation>
    <scope>NUCLEOTIDE SEQUENCE [LARGE SCALE GENOMIC DNA]</scope>
    <source>
        <strain evidence="6">DSM 19729</strain>
    </source>
</reference>
<organism evidence="5 6">
    <name type="scientific">Flavobacterium granuli</name>
    <dbReference type="NCBI Taxonomy" id="280093"/>
    <lineage>
        <taxon>Bacteria</taxon>
        <taxon>Pseudomonadati</taxon>
        <taxon>Bacteroidota</taxon>
        <taxon>Flavobacteriia</taxon>
        <taxon>Flavobacteriales</taxon>
        <taxon>Flavobacteriaceae</taxon>
        <taxon>Flavobacterium</taxon>
    </lineage>
</organism>
<evidence type="ECO:0000313" key="5">
    <source>
        <dbReference type="EMBL" id="SHG69080.1"/>
    </source>
</evidence>
<dbReference type="Gene3D" id="2.130.10.10">
    <property type="entry name" value="YVTN repeat-like/Quinoprotein amine dehydrogenase"/>
    <property type="match status" value="1"/>
</dbReference>
<protein>
    <submittedName>
        <fullName evidence="4">BNR/Asp-box repeat protein</fullName>
    </submittedName>
    <submittedName>
        <fullName evidence="5">BNR/Asp-box repeat-containing protein</fullName>
    </submittedName>
</protein>
<dbReference type="STRING" id="280093.SAMN05443373_103236"/>
<dbReference type="GO" id="GO:0009523">
    <property type="term" value="C:photosystem II"/>
    <property type="evidence" value="ECO:0007669"/>
    <property type="project" value="UniProtKB-KW"/>
</dbReference>